<dbReference type="Gene3D" id="1.10.3470.10">
    <property type="entry name" value="ABC transporter involved in vitamin B12 uptake, BtuC"/>
    <property type="match status" value="1"/>
</dbReference>
<name>A0A0L6U0N3_9FIRM</name>
<feature type="transmembrane region" description="Helical" evidence="7">
    <location>
        <begin position="12"/>
        <end position="32"/>
    </location>
</feature>
<feature type="transmembrane region" description="Helical" evidence="7">
    <location>
        <begin position="133"/>
        <end position="151"/>
    </location>
</feature>
<gene>
    <name evidence="8" type="ORF">AKG39_08535</name>
</gene>
<accession>A0A0L6U0N3</accession>
<dbReference type="InterPro" id="IPR001626">
    <property type="entry name" value="ABC_TroCD"/>
</dbReference>
<keyword evidence="6" id="KW-0813">Transport</keyword>
<evidence type="ECO:0000256" key="3">
    <source>
        <dbReference type="ARBA" id="ARBA00022692"/>
    </source>
</evidence>
<comment type="caution">
    <text evidence="8">The sequence shown here is derived from an EMBL/GenBank/DDBJ whole genome shotgun (WGS) entry which is preliminary data.</text>
</comment>
<dbReference type="PATRIC" id="fig|52689.4.peg.912"/>
<feature type="transmembrane region" description="Helical" evidence="7">
    <location>
        <begin position="63"/>
        <end position="80"/>
    </location>
</feature>
<dbReference type="PANTHER" id="PTHR30477">
    <property type="entry name" value="ABC-TRANSPORTER METAL-BINDING PROTEIN"/>
    <property type="match status" value="1"/>
</dbReference>
<keyword evidence="3 6" id="KW-0812">Transmembrane</keyword>
<dbReference type="GO" id="GO:0010043">
    <property type="term" value="P:response to zinc ion"/>
    <property type="evidence" value="ECO:0007669"/>
    <property type="project" value="TreeGrafter"/>
</dbReference>
<keyword evidence="5 7" id="KW-0472">Membrane</keyword>
<keyword evidence="9" id="KW-1185">Reference proteome</keyword>
<dbReference type="OrthoDB" id="9798540at2"/>
<comment type="subcellular location">
    <subcellularLocation>
        <location evidence="6">Cell membrane</location>
        <topology evidence="6">Multi-pass membrane protein</topology>
    </subcellularLocation>
    <subcellularLocation>
        <location evidence="1">Membrane</location>
        <topology evidence="1">Multi-pass membrane protein</topology>
    </subcellularLocation>
</comment>
<keyword evidence="4 7" id="KW-1133">Transmembrane helix</keyword>
<feature type="transmembrane region" description="Helical" evidence="7">
    <location>
        <begin position="188"/>
        <end position="208"/>
    </location>
</feature>
<dbReference type="GO" id="GO:0055085">
    <property type="term" value="P:transmembrane transport"/>
    <property type="evidence" value="ECO:0007669"/>
    <property type="project" value="InterPro"/>
</dbReference>
<evidence type="ECO:0000256" key="6">
    <source>
        <dbReference type="RuleBase" id="RU003943"/>
    </source>
</evidence>
<evidence type="ECO:0000256" key="1">
    <source>
        <dbReference type="ARBA" id="ARBA00004141"/>
    </source>
</evidence>
<evidence type="ECO:0000256" key="4">
    <source>
        <dbReference type="ARBA" id="ARBA00022989"/>
    </source>
</evidence>
<dbReference type="RefSeq" id="WP_050739970.1">
    <property type="nucleotide sequence ID" value="NZ_LGYO01000020.1"/>
</dbReference>
<feature type="transmembrane region" description="Helical" evidence="7">
    <location>
        <begin position="37"/>
        <end position="57"/>
    </location>
</feature>
<dbReference type="Pfam" id="PF00950">
    <property type="entry name" value="ABC-3"/>
    <property type="match status" value="1"/>
</dbReference>
<dbReference type="STRING" id="52689.AKG39_08535"/>
<dbReference type="EMBL" id="LGYO01000020">
    <property type="protein sequence ID" value="KNZ42068.1"/>
    <property type="molecule type" value="Genomic_DNA"/>
</dbReference>
<dbReference type="CDD" id="cd06550">
    <property type="entry name" value="TM_ABC_iron-siderophores_like"/>
    <property type="match status" value="1"/>
</dbReference>
<dbReference type="InterPro" id="IPR037294">
    <property type="entry name" value="ABC_BtuC-like"/>
</dbReference>
<evidence type="ECO:0000313" key="9">
    <source>
        <dbReference type="Proteomes" id="UP000036873"/>
    </source>
</evidence>
<reference evidence="9" key="1">
    <citation type="submission" date="2015-07" db="EMBL/GenBank/DDBJ databases">
        <title>Draft genome sequence of Acetobacterium bakii DSM 8293, a potential psychrophilic chemical producer through syngas fermentation.</title>
        <authorList>
            <person name="Song Y."/>
            <person name="Hwang S."/>
            <person name="Cho B.-K."/>
        </authorList>
    </citation>
    <scope>NUCLEOTIDE SEQUENCE [LARGE SCALE GENOMIC DNA]</scope>
    <source>
        <strain evidence="9">DSM 8239</strain>
    </source>
</reference>
<proteinExistence type="inferred from homology"/>
<dbReference type="PANTHER" id="PTHR30477:SF18">
    <property type="entry name" value="METAL TRANSPORT SYSTEM MEMBRANE PROTEIN CT_417-RELATED"/>
    <property type="match status" value="1"/>
</dbReference>
<dbReference type="SUPFAM" id="SSF81345">
    <property type="entry name" value="ABC transporter involved in vitamin B12 uptake, BtuC"/>
    <property type="match status" value="1"/>
</dbReference>
<dbReference type="GO" id="GO:0043190">
    <property type="term" value="C:ATP-binding cassette (ABC) transporter complex"/>
    <property type="evidence" value="ECO:0007669"/>
    <property type="project" value="InterPro"/>
</dbReference>
<feature type="transmembrane region" description="Helical" evidence="7">
    <location>
        <begin position="220"/>
        <end position="237"/>
    </location>
</feature>
<evidence type="ECO:0000313" key="8">
    <source>
        <dbReference type="EMBL" id="KNZ42068.1"/>
    </source>
</evidence>
<comment type="similarity">
    <text evidence="2 6">Belongs to the ABC-3 integral membrane protein family.</text>
</comment>
<evidence type="ECO:0000256" key="7">
    <source>
        <dbReference type="SAM" id="Phobius"/>
    </source>
</evidence>
<dbReference type="AlphaFoldDB" id="A0A0L6U0N3"/>
<feature type="transmembrane region" description="Helical" evidence="7">
    <location>
        <begin position="92"/>
        <end position="113"/>
    </location>
</feature>
<organism evidence="8 9">
    <name type="scientific">Acetobacterium bakii</name>
    <dbReference type="NCBI Taxonomy" id="52689"/>
    <lineage>
        <taxon>Bacteria</taxon>
        <taxon>Bacillati</taxon>
        <taxon>Bacillota</taxon>
        <taxon>Clostridia</taxon>
        <taxon>Eubacteriales</taxon>
        <taxon>Eubacteriaceae</taxon>
        <taxon>Acetobacterium</taxon>
    </lineage>
</organism>
<evidence type="ECO:0000256" key="2">
    <source>
        <dbReference type="ARBA" id="ARBA00008034"/>
    </source>
</evidence>
<sequence length="286" mass="30971">MLDALFKYQFLQNAVLAGILASVVCGLIGVIIVEKKLVMMSGGIAHTAYGGVGLGYLLGFEPIIGAFVFSVCAALGIGYINKKGGAAADVVIGLFWSMGMALGILFIALMPGYPPDLSSYLFGSILSVTQGDLYLMIGLTLVVVFIVVVFFNHWKAYLFDEEFASILGINTTLLEYVLLVLVAMTVVVLIRVVGIILVIALLTAPAASAGMLSLNFRNRMIYAIIIGVVFCLAGMWISYEMNIASGAAIVILSVTFYFCLYVGRMVKINMKEKSRKRERLENEVIK</sequence>
<evidence type="ECO:0000256" key="5">
    <source>
        <dbReference type="ARBA" id="ARBA00023136"/>
    </source>
</evidence>
<feature type="transmembrane region" description="Helical" evidence="7">
    <location>
        <begin position="243"/>
        <end position="263"/>
    </location>
</feature>
<feature type="transmembrane region" description="Helical" evidence="7">
    <location>
        <begin position="163"/>
        <end position="182"/>
    </location>
</feature>
<dbReference type="Proteomes" id="UP000036873">
    <property type="component" value="Unassembled WGS sequence"/>
</dbReference>
<protein>
    <submittedName>
        <fullName evidence="8">Membrane protein</fullName>
    </submittedName>
</protein>